<protein>
    <recommendedName>
        <fullName evidence="2">F-box domain-containing protein</fullName>
    </recommendedName>
</protein>
<dbReference type="Proteomes" id="UP000094527">
    <property type="component" value="Unassembled WGS sequence"/>
</dbReference>
<keyword evidence="4" id="KW-1185">Reference proteome</keyword>
<dbReference type="InterPro" id="IPR001810">
    <property type="entry name" value="F-box_dom"/>
</dbReference>
<name>A0A1D2MWX9_ORCCI</name>
<dbReference type="AlphaFoldDB" id="A0A1D2MWX9"/>
<feature type="region of interest" description="Disordered" evidence="1">
    <location>
        <begin position="38"/>
        <end position="143"/>
    </location>
</feature>
<dbReference type="EMBL" id="LJIJ01000430">
    <property type="protein sequence ID" value="ODM97567.1"/>
    <property type="molecule type" value="Genomic_DNA"/>
</dbReference>
<evidence type="ECO:0000259" key="2">
    <source>
        <dbReference type="Pfam" id="PF00646"/>
    </source>
</evidence>
<feature type="domain" description="F-box" evidence="2">
    <location>
        <begin position="168"/>
        <end position="196"/>
    </location>
</feature>
<accession>A0A1D2MWX9</accession>
<proteinExistence type="predicted"/>
<evidence type="ECO:0000313" key="4">
    <source>
        <dbReference type="Proteomes" id="UP000094527"/>
    </source>
</evidence>
<dbReference type="Pfam" id="PF00646">
    <property type="entry name" value="F-box"/>
    <property type="match status" value="1"/>
</dbReference>
<feature type="compositionally biased region" description="Basic and acidic residues" evidence="1">
    <location>
        <begin position="44"/>
        <end position="54"/>
    </location>
</feature>
<organism evidence="3 4">
    <name type="scientific">Orchesella cincta</name>
    <name type="common">Springtail</name>
    <name type="synonym">Podura cincta</name>
    <dbReference type="NCBI Taxonomy" id="48709"/>
    <lineage>
        <taxon>Eukaryota</taxon>
        <taxon>Metazoa</taxon>
        <taxon>Ecdysozoa</taxon>
        <taxon>Arthropoda</taxon>
        <taxon>Hexapoda</taxon>
        <taxon>Collembola</taxon>
        <taxon>Entomobryomorpha</taxon>
        <taxon>Entomobryoidea</taxon>
        <taxon>Orchesellidae</taxon>
        <taxon>Orchesellinae</taxon>
        <taxon>Orchesella</taxon>
    </lineage>
</organism>
<reference evidence="3 4" key="1">
    <citation type="journal article" date="2016" name="Genome Biol. Evol.">
        <title>Gene Family Evolution Reflects Adaptation to Soil Environmental Stressors in the Genome of the Collembolan Orchesella cincta.</title>
        <authorList>
            <person name="Faddeeva-Vakhrusheva A."/>
            <person name="Derks M.F."/>
            <person name="Anvar S.Y."/>
            <person name="Agamennone V."/>
            <person name="Suring W."/>
            <person name="Smit S."/>
            <person name="van Straalen N.M."/>
            <person name="Roelofs D."/>
        </authorList>
    </citation>
    <scope>NUCLEOTIDE SEQUENCE [LARGE SCALE GENOMIC DNA]</scope>
    <source>
        <tissue evidence="3">Mixed pool</tissue>
    </source>
</reference>
<evidence type="ECO:0000256" key="1">
    <source>
        <dbReference type="SAM" id="MobiDB-lite"/>
    </source>
</evidence>
<sequence>MLKDLKLDKTLSFFSSYARANRKTVYYYCTTTTIPTNVGPVENGVKKSTEKSKAQPESSNATPIYRARKSCTKGAAEDLKKRRERNGFTGTSHSSRSRESKNSNVTPSCSTAGNSARVDQSDSDVGGLLSDSESSRLVTPRRSQKNLLETLDDDFPSSTPKKAKIDCKKILQYLNPLEQLSLRRVCKATNKWVTRDQKEISPFEEEKWRNYQLTITGVGLKTFKTATKMGLPITRYTFDVEGEYFYLDEFMDNFLIQFGLLVKDLTLLQFFMFQNQNEYKMFQSLHNLEKLALNNLIENDASTSAAPNPCPSTLRDLQVLKLNYKINVPQDNVLIRPKSWDLTWSMLHDCQSLLYFRFPKIEFPIGMTLGRVGIFAPLMDYIEMRVRLGKVSIEYLDLKHFTDSDSLYINRYMELLRKCHRKDIKLKNVNAQVVQQVFDEDEGLNDKKLEFCENIVSLINYRPFVENAPLRNLEKLIIDVVPSSAEYETLGRDYKNIFWPNLRTIKIKDTFQQRTVDIQNGWQIIQEDLYGLNASGLDRTSVKCIVIDSPRFPYFLSEGRLAQKFYNVTKLKLSSWCRDDKMSTLNKRLVAIWKKLKLVELHIENCPKLNDNSFIEEIEDEEDEDDYFEQPPPAFLKLAPTLKKFTLDLDETRLTDRCFIDVFSQMKLQAFVLLSKQPVDISERALLKLLNGEFGKHIERFPFDGWSTSRISSDRFMRLGRKFRSMF</sequence>
<gene>
    <name evidence="3" type="ORF">Ocin01_09112</name>
</gene>
<comment type="caution">
    <text evidence="3">The sequence shown here is derived from an EMBL/GenBank/DDBJ whole genome shotgun (WGS) entry which is preliminary data.</text>
</comment>
<feature type="compositionally biased region" description="Low complexity" evidence="1">
    <location>
        <begin position="123"/>
        <end position="132"/>
    </location>
</feature>
<feature type="compositionally biased region" description="Polar residues" evidence="1">
    <location>
        <begin position="105"/>
        <end position="118"/>
    </location>
</feature>
<evidence type="ECO:0000313" key="3">
    <source>
        <dbReference type="EMBL" id="ODM97567.1"/>
    </source>
</evidence>